<evidence type="ECO:0000313" key="1">
    <source>
        <dbReference type="EMBL" id="KAH7139570.1"/>
    </source>
</evidence>
<proteinExistence type="predicted"/>
<dbReference type="Proteomes" id="UP000700596">
    <property type="component" value="Unassembled WGS sequence"/>
</dbReference>
<dbReference type="OrthoDB" id="21502at2759"/>
<name>A0A9P9EKN5_9PLEO</name>
<reference evidence="1" key="1">
    <citation type="journal article" date="2021" name="Nat. Commun.">
        <title>Genetic determinants of endophytism in the Arabidopsis root mycobiome.</title>
        <authorList>
            <person name="Mesny F."/>
            <person name="Miyauchi S."/>
            <person name="Thiergart T."/>
            <person name="Pickel B."/>
            <person name="Atanasova L."/>
            <person name="Karlsson M."/>
            <person name="Huettel B."/>
            <person name="Barry K.W."/>
            <person name="Haridas S."/>
            <person name="Chen C."/>
            <person name="Bauer D."/>
            <person name="Andreopoulos W."/>
            <person name="Pangilinan J."/>
            <person name="LaButti K."/>
            <person name="Riley R."/>
            <person name="Lipzen A."/>
            <person name="Clum A."/>
            <person name="Drula E."/>
            <person name="Henrissat B."/>
            <person name="Kohler A."/>
            <person name="Grigoriev I.V."/>
            <person name="Martin F.M."/>
            <person name="Hacquard S."/>
        </authorList>
    </citation>
    <scope>NUCLEOTIDE SEQUENCE</scope>
    <source>
        <strain evidence="1">MPI-CAGE-CH-0243</strain>
    </source>
</reference>
<evidence type="ECO:0000313" key="2">
    <source>
        <dbReference type="Proteomes" id="UP000700596"/>
    </source>
</evidence>
<protein>
    <submittedName>
        <fullName evidence="1">Uncharacterized protein</fullName>
    </submittedName>
</protein>
<sequence length="81" mass="9492">MMNFFRSKPVDNRSETSPPDVIVPLHTFDDGPLHCAFVLYSLFVFEDALDVRKLRDGLERLVQRDGWQKLGARLRKDVIRF</sequence>
<keyword evidence="2" id="KW-1185">Reference proteome</keyword>
<dbReference type="EMBL" id="JAGMWT010000001">
    <property type="protein sequence ID" value="KAH7139570.1"/>
    <property type="molecule type" value="Genomic_DNA"/>
</dbReference>
<accession>A0A9P9EKN5</accession>
<dbReference type="AlphaFoldDB" id="A0A9P9EKN5"/>
<comment type="caution">
    <text evidence="1">The sequence shown here is derived from an EMBL/GenBank/DDBJ whole genome shotgun (WGS) entry which is preliminary data.</text>
</comment>
<organism evidence="1 2">
    <name type="scientific">Dendryphion nanum</name>
    <dbReference type="NCBI Taxonomy" id="256645"/>
    <lineage>
        <taxon>Eukaryota</taxon>
        <taxon>Fungi</taxon>
        <taxon>Dikarya</taxon>
        <taxon>Ascomycota</taxon>
        <taxon>Pezizomycotina</taxon>
        <taxon>Dothideomycetes</taxon>
        <taxon>Pleosporomycetidae</taxon>
        <taxon>Pleosporales</taxon>
        <taxon>Torulaceae</taxon>
        <taxon>Dendryphion</taxon>
    </lineage>
</organism>
<gene>
    <name evidence="1" type="ORF">B0J11DRAFT_517104</name>
</gene>